<organism evidence="2 3">
    <name type="scientific">Pollutimonas thiosulfatoxidans</name>
    <dbReference type="NCBI Taxonomy" id="2028345"/>
    <lineage>
        <taxon>Bacteria</taxon>
        <taxon>Pseudomonadati</taxon>
        <taxon>Pseudomonadota</taxon>
        <taxon>Betaproteobacteria</taxon>
        <taxon>Burkholderiales</taxon>
        <taxon>Alcaligenaceae</taxon>
        <taxon>Pollutimonas</taxon>
    </lineage>
</organism>
<keyword evidence="3" id="KW-1185">Reference proteome</keyword>
<dbReference type="KEGG" id="pus:CKA81_15470"/>
<reference evidence="2 3" key="1">
    <citation type="submission" date="2017-08" db="EMBL/GenBank/DDBJ databases">
        <authorList>
            <person name="Park S.-J."/>
            <person name="Kim H."/>
        </authorList>
    </citation>
    <scope>NUCLEOTIDE SEQUENCE [LARGE SCALE GENOMIC DNA]</scope>
    <source>
        <strain evidence="3">ye3</strain>
    </source>
</reference>
<evidence type="ECO:0000313" key="2">
    <source>
        <dbReference type="EMBL" id="QAA95102.1"/>
    </source>
</evidence>
<dbReference type="RefSeq" id="WP_128356091.1">
    <property type="nucleotide sequence ID" value="NZ_CP022987.1"/>
</dbReference>
<feature type="compositionally biased region" description="Basic and acidic residues" evidence="1">
    <location>
        <begin position="21"/>
        <end position="44"/>
    </location>
</feature>
<dbReference type="EMBL" id="CP022987">
    <property type="protein sequence ID" value="QAA95102.1"/>
    <property type="molecule type" value="Genomic_DNA"/>
</dbReference>
<evidence type="ECO:0000313" key="3">
    <source>
        <dbReference type="Proteomes" id="UP000283474"/>
    </source>
</evidence>
<feature type="region of interest" description="Disordered" evidence="1">
    <location>
        <begin position="1"/>
        <end position="78"/>
    </location>
</feature>
<dbReference type="AlphaFoldDB" id="A0A410GFM0"/>
<protein>
    <submittedName>
        <fullName evidence="2">Uncharacterized protein</fullName>
    </submittedName>
</protein>
<dbReference type="Proteomes" id="UP000283474">
    <property type="component" value="Chromosome"/>
</dbReference>
<dbReference type="OrthoDB" id="8637286at2"/>
<feature type="compositionally biased region" description="Basic and acidic residues" evidence="1">
    <location>
        <begin position="63"/>
        <end position="78"/>
    </location>
</feature>
<sequence>MSELPERPDNSSAPSATDPGNKTRDQPAPDTAKSDVEPQHKATRFDGNPNPQASEDAPSGLSPRDDTPAFLEKKPSGK</sequence>
<feature type="compositionally biased region" description="Polar residues" evidence="1">
    <location>
        <begin position="10"/>
        <end position="20"/>
    </location>
</feature>
<evidence type="ECO:0000256" key="1">
    <source>
        <dbReference type="SAM" id="MobiDB-lite"/>
    </source>
</evidence>
<gene>
    <name evidence="2" type="ORF">CKA81_15470</name>
</gene>
<accession>A0A410GFM0</accession>
<name>A0A410GFM0_9BURK</name>
<proteinExistence type="predicted"/>